<keyword evidence="4" id="KW-1185">Reference proteome</keyword>
<dbReference type="AlphaFoldDB" id="A0A420HPE5"/>
<feature type="transmembrane region" description="Helical" evidence="2">
    <location>
        <begin position="279"/>
        <end position="297"/>
    </location>
</feature>
<keyword evidence="3" id="KW-0436">Ligase</keyword>
<dbReference type="Pfam" id="PF13920">
    <property type="entry name" value="zf-C3HC4_3"/>
    <property type="match status" value="1"/>
</dbReference>
<accession>A0A420HPE5</accession>
<feature type="region of interest" description="Disordered" evidence="1">
    <location>
        <begin position="665"/>
        <end position="693"/>
    </location>
</feature>
<dbReference type="Proteomes" id="UP000286134">
    <property type="component" value="Unassembled WGS sequence"/>
</dbReference>
<gene>
    <name evidence="3" type="ORF">OnM2_061011</name>
</gene>
<dbReference type="Gene3D" id="3.30.40.10">
    <property type="entry name" value="Zinc/RING finger domain, C3HC4 (zinc finger)"/>
    <property type="match status" value="1"/>
</dbReference>
<comment type="caution">
    <text evidence="3">The sequence shown here is derived from an EMBL/GenBank/DDBJ whole genome shotgun (WGS) entry which is preliminary data.</text>
</comment>
<evidence type="ECO:0000256" key="2">
    <source>
        <dbReference type="SAM" id="Phobius"/>
    </source>
</evidence>
<dbReference type="EMBL" id="MCFK01006135">
    <property type="protein sequence ID" value="RKF59291.1"/>
    <property type="molecule type" value="Genomic_DNA"/>
</dbReference>
<feature type="transmembrane region" description="Helical" evidence="2">
    <location>
        <begin position="317"/>
        <end position="340"/>
    </location>
</feature>
<dbReference type="OrthoDB" id="66726at2759"/>
<dbReference type="GO" id="GO:0061630">
    <property type="term" value="F:ubiquitin protein ligase activity"/>
    <property type="evidence" value="ECO:0007669"/>
    <property type="project" value="TreeGrafter"/>
</dbReference>
<feature type="compositionally biased region" description="Acidic residues" evidence="1">
    <location>
        <begin position="666"/>
        <end position="676"/>
    </location>
</feature>
<name>A0A420HPE5_9PEZI</name>
<evidence type="ECO:0000313" key="3">
    <source>
        <dbReference type="EMBL" id="RKF59291.1"/>
    </source>
</evidence>
<proteinExistence type="predicted"/>
<feature type="transmembrane region" description="Helical" evidence="2">
    <location>
        <begin position="247"/>
        <end position="267"/>
    </location>
</feature>
<reference evidence="3 4" key="1">
    <citation type="journal article" date="2018" name="BMC Genomics">
        <title>Comparative genome analyses reveal sequence features reflecting distinct modes of host-adaptation between dicot and monocot powdery mildew.</title>
        <authorList>
            <person name="Wu Y."/>
            <person name="Ma X."/>
            <person name="Pan Z."/>
            <person name="Kale S.D."/>
            <person name="Song Y."/>
            <person name="King H."/>
            <person name="Zhang Q."/>
            <person name="Presley C."/>
            <person name="Deng X."/>
            <person name="Wei C.I."/>
            <person name="Xiao S."/>
        </authorList>
    </citation>
    <scope>NUCLEOTIDE SEQUENCE [LARGE SCALE GENOMIC DNA]</scope>
    <source>
        <strain evidence="3">UMSG2</strain>
    </source>
</reference>
<protein>
    <submittedName>
        <fullName evidence="3">Putative ubiquitin-protein ligase</fullName>
    </submittedName>
</protein>
<dbReference type="GO" id="GO:0016874">
    <property type="term" value="F:ligase activity"/>
    <property type="evidence" value="ECO:0007669"/>
    <property type="project" value="UniProtKB-KW"/>
</dbReference>
<dbReference type="GO" id="GO:0016567">
    <property type="term" value="P:protein ubiquitination"/>
    <property type="evidence" value="ECO:0007669"/>
    <property type="project" value="TreeGrafter"/>
</dbReference>
<dbReference type="STRING" id="212602.A0A420HPE5"/>
<dbReference type="PANTHER" id="PTHR22696:SF1">
    <property type="entry name" value="E3 UBIQUITIN-PROTEIN LIGASE RNF26"/>
    <property type="match status" value="1"/>
</dbReference>
<sequence length="868" mass="97576">MEGARTVGNIINYATSKWALGCIITALILNRTNVYARTRWNLQLSWKVRFLLRITPIILLTIQCREILQSLHCQTSPEYSSLRWGNTPIQSDLKFNHSGKFFYKMSSIFLLGASEKKSCQNMNMIPSENNTEITKLDPEIESIPVDIKGSLSILWPIFKTFALSQFVETVSCAVLGRQMVTEYGMSLFELSLAFTEAEAIALSKSDVGGHKTSITPVTWMNSNANANIKTLRNRYKIIKYVNTSPEVLLIGLISVMNHLTSHFLALLNQQANFRLLNTGIWGLAYTASMLGIISSFATNDESDQSIFQFPTVCVISFIPHVLIIFGIIGCSTIYIIALLLTAISLPPIMEEVGQNESGSKCPLIHRILLAHNNMQANVSFSRIHLTSSMDFYTALLRAGISIMSMANEAVYLNESRGVSVKQRTWLEDERLQELETNGLNWLEPSNGLPNSGENMNDELSGDIDLVIAGDQERNSLNQLPNGYLREMITHTSATGIRQQGRLSSSVAATTERSGRWYMAFELCLGFSRLLLGCYGALHLWLIARLGIQAQPKWLLWMVRPPKSLSKALKSENNININSLDDLGSFDENSELKKQMDMDIEAEFRRLAIKERQGWSEADEKELDVGLYRWWLDGGWWGEKDSSGNFAPTQQEEDDDATSVISIKTIDEDDWQSDDSSEGNYLTPTQRHPIFSREPTPYYDTTLTVSNLAQLLNPKTPEERAEAEALAIHLSNDEIITRSRFQKLRQRSRAKVLTSTRLRPANFKSSSSGGKLTPEEESQILEYLIISRRGLTANTDQNRPASWAGNFIDMAEGGPQCVVCQTSPRCIIVWPCRCLSLCNDCRVTLAMNNFEKCVCCRRDVGSFSRIFVP</sequence>
<evidence type="ECO:0000313" key="4">
    <source>
        <dbReference type="Proteomes" id="UP000286134"/>
    </source>
</evidence>
<keyword evidence="2" id="KW-0812">Transmembrane</keyword>
<dbReference type="PANTHER" id="PTHR22696">
    <property type="entry name" value="E3 UBIQUITIN-PROTEIN LIGASE RNF26"/>
    <property type="match status" value="1"/>
</dbReference>
<keyword evidence="2" id="KW-0472">Membrane</keyword>
<dbReference type="GO" id="GO:0006511">
    <property type="term" value="P:ubiquitin-dependent protein catabolic process"/>
    <property type="evidence" value="ECO:0007669"/>
    <property type="project" value="TreeGrafter"/>
</dbReference>
<dbReference type="CDD" id="cd16616">
    <property type="entry name" value="mRING-HC-C4C4_Asi1p-like"/>
    <property type="match status" value="1"/>
</dbReference>
<organism evidence="3 4">
    <name type="scientific">Erysiphe neolycopersici</name>
    <dbReference type="NCBI Taxonomy" id="212602"/>
    <lineage>
        <taxon>Eukaryota</taxon>
        <taxon>Fungi</taxon>
        <taxon>Dikarya</taxon>
        <taxon>Ascomycota</taxon>
        <taxon>Pezizomycotina</taxon>
        <taxon>Leotiomycetes</taxon>
        <taxon>Erysiphales</taxon>
        <taxon>Erysiphaceae</taxon>
        <taxon>Erysiphe</taxon>
    </lineage>
</organism>
<dbReference type="InterPro" id="IPR013083">
    <property type="entry name" value="Znf_RING/FYVE/PHD"/>
</dbReference>
<evidence type="ECO:0000256" key="1">
    <source>
        <dbReference type="SAM" id="MobiDB-lite"/>
    </source>
</evidence>
<keyword evidence="2" id="KW-1133">Transmembrane helix</keyword>